<name>A0A0A7PIN3_9SPHN</name>
<reference evidence="2 3" key="1">
    <citation type="journal article" date="2015" name="Int. J. Syst. Evol. Microbiol.">
        <title>Description of Sphingopyxis fribergensis sp. nov. - a soil bacterium with the ability to degrade styrene and phenylacetic acid.</title>
        <authorList>
            <person name="Oelschlagel M."/>
            <person name="Ruckert C."/>
            <person name="Kalinowski J."/>
            <person name="Schmidt G."/>
            <person name="Schlomann M."/>
            <person name="Tischler D."/>
        </authorList>
    </citation>
    <scope>NUCLEOTIDE SEQUENCE [LARGE SCALE GENOMIC DNA]</scope>
    <source>
        <strain evidence="2 3">Kp5.2</strain>
    </source>
</reference>
<dbReference type="InterPro" id="IPR011335">
    <property type="entry name" value="Restrct_endonuc-II-like"/>
</dbReference>
<dbReference type="KEGG" id="sphk:SKP52_15535"/>
<dbReference type="PANTHER" id="PTHR38590:SF1">
    <property type="entry name" value="BLL0828 PROTEIN"/>
    <property type="match status" value="1"/>
</dbReference>
<evidence type="ECO:0000313" key="3">
    <source>
        <dbReference type="Proteomes" id="UP000030907"/>
    </source>
</evidence>
<dbReference type="STRING" id="1515612.SKP52_15535"/>
<dbReference type="HOGENOM" id="CLU_107928_2_2_5"/>
<evidence type="ECO:0000313" key="2">
    <source>
        <dbReference type="EMBL" id="AJA09986.1"/>
    </source>
</evidence>
<proteinExistence type="predicted"/>
<dbReference type="CDD" id="cd01038">
    <property type="entry name" value="Endonuclease_DUF559"/>
    <property type="match status" value="1"/>
</dbReference>
<evidence type="ECO:0000259" key="1">
    <source>
        <dbReference type="Pfam" id="PF04480"/>
    </source>
</evidence>
<protein>
    <recommendedName>
        <fullName evidence="1">DUF559 domain-containing protein</fullName>
    </recommendedName>
</protein>
<dbReference type="Gene3D" id="3.40.960.10">
    <property type="entry name" value="VSR Endonuclease"/>
    <property type="match status" value="1"/>
</dbReference>
<organism evidence="2 3">
    <name type="scientific">Sphingopyxis fribergensis</name>
    <dbReference type="NCBI Taxonomy" id="1515612"/>
    <lineage>
        <taxon>Bacteria</taxon>
        <taxon>Pseudomonadati</taxon>
        <taxon>Pseudomonadota</taxon>
        <taxon>Alphaproteobacteria</taxon>
        <taxon>Sphingomonadales</taxon>
        <taxon>Sphingomonadaceae</taxon>
        <taxon>Sphingopyxis</taxon>
    </lineage>
</organism>
<gene>
    <name evidence="2" type="ORF">SKP52_15535</name>
</gene>
<dbReference type="Pfam" id="PF04480">
    <property type="entry name" value="DUF559"/>
    <property type="match status" value="1"/>
</dbReference>
<keyword evidence="3" id="KW-1185">Reference proteome</keyword>
<dbReference type="PANTHER" id="PTHR38590">
    <property type="entry name" value="BLL0828 PROTEIN"/>
    <property type="match status" value="1"/>
</dbReference>
<sequence>MPVGPYFADFLCREAQLIVELDGYSHDVRQDYDEHRDHWLAENGYRVLRFTNSDVMANVEGVVSEIERGLALLPTPNPSRKREGDK</sequence>
<dbReference type="Proteomes" id="UP000030907">
    <property type="component" value="Chromosome"/>
</dbReference>
<dbReference type="AlphaFoldDB" id="A0A0A7PIN3"/>
<dbReference type="InterPro" id="IPR047216">
    <property type="entry name" value="Endonuclease_DUF559_bact"/>
</dbReference>
<accession>A0A0A7PIN3</accession>
<dbReference type="EMBL" id="CP009122">
    <property type="protein sequence ID" value="AJA09986.1"/>
    <property type="molecule type" value="Genomic_DNA"/>
</dbReference>
<dbReference type="InterPro" id="IPR007569">
    <property type="entry name" value="DUF559"/>
</dbReference>
<dbReference type="SUPFAM" id="SSF52980">
    <property type="entry name" value="Restriction endonuclease-like"/>
    <property type="match status" value="1"/>
</dbReference>
<feature type="domain" description="DUF559" evidence="1">
    <location>
        <begin position="2"/>
        <end position="69"/>
    </location>
</feature>